<feature type="transmembrane region" description="Helical" evidence="6">
    <location>
        <begin position="160"/>
        <end position="184"/>
    </location>
</feature>
<proteinExistence type="predicted"/>
<evidence type="ECO:0000256" key="4">
    <source>
        <dbReference type="ARBA" id="ARBA00023136"/>
    </source>
</evidence>
<protein>
    <recommendedName>
        <fullName evidence="9">RTA1 like protein</fullName>
    </recommendedName>
</protein>
<evidence type="ECO:0000256" key="3">
    <source>
        <dbReference type="ARBA" id="ARBA00022989"/>
    </source>
</evidence>
<accession>A0A6A6BV89</accession>
<feature type="transmembrane region" description="Helical" evidence="6">
    <location>
        <begin position="237"/>
        <end position="258"/>
    </location>
</feature>
<dbReference type="GO" id="GO:0000324">
    <property type="term" value="C:fungal-type vacuole"/>
    <property type="evidence" value="ECO:0007669"/>
    <property type="project" value="TreeGrafter"/>
</dbReference>
<evidence type="ECO:0000313" key="8">
    <source>
        <dbReference type="Proteomes" id="UP000799537"/>
    </source>
</evidence>
<keyword evidence="4 6" id="KW-0472">Membrane</keyword>
<dbReference type="InterPro" id="IPR007568">
    <property type="entry name" value="RTA1"/>
</dbReference>
<dbReference type="Pfam" id="PF04479">
    <property type="entry name" value="RTA1"/>
    <property type="match status" value="1"/>
</dbReference>
<dbReference type="EMBL" id="ML993655">
    <property type="protein sequence ID" value="KAF2158595.1"/>
    <property type="molecule type" value="Genomic_DNA"/>
</dbReference>
<dbReference type="AlphaFoldDB" id="A0A6A6BV89"/>
<evidence type="ECO:0000256" key="1">
    <source>
        <dbReference type="ARBA" id="ARBA00004141"/>
    </source>
</evidence>
<feature type="transmembrane region" description="Helical" evidence="6">
    <location>
        <begin position="48"/>
        <end position="68"/>
    </location>
</feature>
<feature type="transmembrane region" description="Helical" evidence="6">
    <location>
        <begin position="125"/>
        <end position="148"/>
    </location>
</feature>
<gene>
    <name evidence="7" type="ORF">M409DRAFT_38166</name>
</gene>
<name>A0A6A6BV89_ZASCE</name>
<dbReference type="GeneID" id="54564147"/>
<sequence length="324" mass="35769">MNVTEGSDGTLYYTAPNGLVFAAGGDNTNCTISTCPVELSVYGYRASLPFSILVIVLYAIVAVIQLWLGIRYRVWGFMSCILLGCITEIIGYVGRIMMWDNPWQDSGFIMQIATSNSLHADSLTVLITIAPVFFAAAIYVMIYQIANYISPLSSRFPPSLFYWIFIPCDIISLILQAAGGAMSATSNGDDQAGVNIALAGLAFQVFTLVAFIVAVLDYMWLSRSVWRNMKLGWRFQSYLIFLSAATILILIRCCYRVYELSEGYSRDSEALRDQPLFIALEGVMVIAAAWCLVGAHPGFVFHSKSHPSPRKASNQLSESEESKV</sequence>
<keyword evidence="3 6" id="KW-1133">Transmembrane helix</keyword>
<evidence type="ECO:0008006" key="9">
    <source>
        <dbReference type="Google" id="ProtNLM"/>
    </source>
</evidence>
<comment type="subcellular location">
    <subcellularLocation>
        <location evidence="1">Membrane</location>
        <topology evidence="1">Multi-pass membrane protein</topology>
    </subcellularLocation>
</comment>
<evidence type="ECO:0000256" key="5">
    <source>
        <dbReference type="SAM" id="MobiDB-lite"/>
    </source>
</evidence>
<dbReference type="Proteomes" id="UP000799537">
    <property type="component" value="Unassembled WGS sequence"/>
</dbReference>
<feature type="transmembrane region" description="Helical" evidence="6">
    <location>
        <begin position="196"/>
        <end position="216"/>
    </location>
</feature>
<keyword evidence="8" id="KW-1185">Reference proteome</keyword>
<dbReference type="RefSeq" id="XP_033659484.1">
    <property type="nucleotide sequence ID" value="XM_033810875.1"/>
</dbReference>
<evidence type="ECO:0000256" key="6">
    <source>
        <dbReference type="SAM" id="Phobius"/>
    </source>
</evidence>
<feature type="transmembrane region" description="Helical" evidence="6">
    <location>
        <begin position="75"/>
        <end position="94"/>
    </location>
</feature>
<reference evidence="7" key="1">
    <citation type="journal article" date="2020" name="Stud. Mycol.">
        <title>101 Dothideomycetes genomes: a test case for predicting lifestyles and emergence of pathogens.</title>
        <authorList>
            <person name="Haridas S."/>
            <person name="Albert R."/>
            <person name="Binder M."/>
            <person name="Bloem J."/>
            <person name="Labutti K."/>
            <person name="Salamov A."/>
            <person name="Andreopoulos B."/>
            <person name="Baker S."/>
            <person name="Barry K."/>
            <person name="Bills G."/>
            <person name="Bluhm B."/>
            <person name="Cannon C."/>
            <person name="Castanera R."/>
            <person name="Culley D."/>
            <person name="Daum C."/>
            <person name="Ezra D."/>
            <person name="Gonzalez J."/>
            <person name="Henrissat B."/>
            <person name="Kuo A."/>
            <person name="Liang C."/>
            <person name="Lipzen A."/>
            <person name="Lutzoni F."/>
            <person name="Magnuson J."/>
            <person name="Mondo S."/>
            <person name="Nolan M."/>
            <person name="Ohm R."/>
            <person name="Pangilinan J."/>
            <person name="Park H.-J."/>
            <person name="Ramirez L."/>
            <person name="Alfaro M."/>
            <person name="Sun H."/>
            <person name="Tritt A."/>
            <person name="Yoshinaga Y."/>
            <person name="Zwiers L.-H."/>
            <person name="Turgeon B."/>
            <person name="Goodwin S."/>
            <person name="Spatafora J."/>
            <person name="Crous P."/>
            <person name="Grigoriev I."/>
        </authorList>
    </citation>
    <scope>NUCLEOTIDE SEQUENCE</scope>
    <source>
        <strain evidence="7">ATCC 36951</strain>
    </source>
</reference>
<evidence type="ECO:0000313" key="7">
    <source>
        <dbReference type="EMBL" id="KAF2158595.1"/>
    </source>
</evidence>
<keyword evidence="2 6" id="KW-0812">Transmembrane</keyword>
<dbReference type="GO" id="GO:0005886">
    <property type="term" value="C:plasma membrane"/>
    <property type="evidence" value="ECO:0007669"/>
    <property type="project" value="TreeGrafter"/>
</dbReference>
<feature type="transmembrane region" description="Helical" evidence="6">
    <location>
        <begin position="278"/>
        <end position="301"/>
    </location>
</feature>
<dbReference type="PANTHER" id="PTHR31465">
    <property type="entry name" value="PROTEIN RTA1-RELATED"/>
    <property type="match status" value="1"/>
</dbReference>
<dbReference type="PANTHER" id="PTHR31465:SF9">
    <property type="entry name" value="SPHINGOID LONG-CHAIN BASE TRANSPORTER RSB1"/>
    <property type="match status" value="1"/>
</dbReference>
<feature type="region of interest" description="Disordered" evidence="5">
    <location>
        <begin position="304"/>
        <end position="324"/>
    </location>
</feature>
<dbReference type="OrthoDB" id="4521223at2759"/>
<evidence type="ECO:0000256" key="2">
    <source>
        <dbReference type="ARBA" id="ARBA00022692"/>
    </source>
</evidence>
<organism evidence="7 8">
    <name type="scientific">Zasmidium cellare ATCC 36951</name>
    <dbReference type="NCBI Taxonomy" id="1080233"/>
    <lineage>
        <taxon>Eukaryota</taxon>
        <taxon>Fungi</taxon>
        <taxon>Dikarya</taxon>
        <taxon>Ascomycota</taxon>
        <taxon>Pezizomycotina</taxon>
        <taxon>Dothideomycetes</taxon>
        <taxon>Dothideomycetidae</taxon>
        <taxon>Mycosphaerellales</taxon>
        <taxon>Mycosphaerellaceae</taxon>
        <taxon>Zasmidium</taxon>
    </lineage>
</organism>